<accession>A0A8J2VKZ1</accession>
<dbReference type="Gene3D" id="1.10.10.10">
    <property type="entry name" value="Winged helix-like DNA-binding domain superfamily/Winged helix DNA-binding domain"/>
    <property type="match status" value="1"/>
</dbReference>
<dbReference type="EMBL" id="BMCP01000001">
    <property type="protein sequence ID" value="GGE34895.1"/>
    <property type="molecule type" value="Genomic_DNA"/>
</dbReference>
<dbReference type="RefSeq" id="WP_188408615.1">
    <property type="nucleotide sequence ID" value="NZ_BMCP01000001.1"/>
</dbReference>
<dbReference type="InterPro" id="IPR036390">
    <property type="entry name" value="WH_DNA-bd_sf"/>
</dbReference>
<dbReference type="Pfam" id="PF13412">
    <property type="entry name" value="HTH_24"/>
    <property type="match status" value="1"/>
</dbReference>
<evidence type="ECO:0008006" key="3">
    <source>
        <dbReference type="Google" id="ProtNLM"/>
    </source>
</evidence>
<proteinExistence type="predicted"/>
<gene>
    <name evidence="1" type="ORF">GCM10007276_10520</name>
</gene>
<dbReference type="Proteomes" id="UP000602745">
    <property type="component" value="Unassembled WGS sequence"/>
</dbReference>
<sequence>MQSKRAIPGDDEAALILGLLEAVERDDAVTQRSLAQELDVALGLVNAYLKRCVKKGLIKVQQVPKRRFAYYLTPQGFAEKSRLTASYLSYSFDFFRKARRDCEAVLHEAANHGWTSIAAVGSSDLAEITVICAVEKGVKITAVVDPQAKKERLLGVPVVRELSAAPHLIHAAILTDFLNPQESYNKAVEEVGVERVLVPQLLERAIARVLPEGRKGVA</sequence>
<dbReference type="AlphaFoldDB" id="A0A8J2VKZ1"/>
<evidence type="ECO:0000313" key="2">
    <source>
        <dbReference type="Proteomes" id="UP000602745"/>
    </source>
</evidence>
<protein>
    <recommendedName>
        <fullName evidence="3">Winged helix-turn-helix transcriptional regulator</fullName>
    </recommendedName>
</protein>
<dbReference type="InterPro" id="IPR036388">
    <property type="entry name" value="WH-like_DNA-bd_sf"/>
</dbReference>
<reference evidence="1" key="2">
    <citation type="submission" date="2020-09" db="EMBL/GenBank/DDBJ databases">
        <authorList>
            <person name="Sun Q."/>
            <person name="Sedlacek I."/>
        </authorList>
    </citation>
    <scope>NUCLEOTIDE SEQUENCE</scope>
    <source>
        <strain evidence="1">CCM 7684</strain>
    </source>
</reference>
<reference evidence="1" key="1">
    <citation type="journal article" date="2014" name="Int. J. Syst. Evol. Microbiol.">
        <title>Complete genome sequence of Corynebacterium casei LMG S-19264T (=DSM 44701T), isolated from a smear-ripened cheese.</title>
        <authorList>
            <consortium name="US DOE Joint Genome Institute (JGI-PGF)"/>
            <person name="Walter F."/>
            <person name="Albersmeier A."/>
            <person name="Kalinowski J."/>
            <person name="Ruckert C."/>
        </authorList>
    </citation>
    <scope>NUCLEOTIDE SEQUENCE</scope>
    <source>
        <strain evidence="1">CCM 7684</strain>
    </source>
</reference>
<dbReference type="SUPFAM" id="SSF46785">
    <property type="entry name" value="Winged helix' DNA-binding domain"/>
    <property type="match status" value="1"/>
</dbReference>
<comment type="caution">
    <text evidence="1">The sequence shown here is derived from an EMBL/GenBank/DDBJ whole genome shotgun (WGS) entry which is preliminary data.</text>
</comment>
<evidence type="ECO:0000313" key="1">
    <source>
        <dbReference type="EMBL" id="GGE34895.1"/>
    </source>
</evidence>
<keyword evidence="2" id="KW-1185">Reference proteome</keyword>
<organism evidence="1 2">
    <name type="scientific">Agaricicola taiwanensis</name>
    <dbReference type="NCBI Taxonomy" id="591372"/>
    <lineage>
        <taxon>Bacteria</taxon>
        <taxon>Pseudomonadati</taxon>
        <taxon>Pseudomonadota</taxon>
        <taxon>Alphaproteobacteria</taxon>
        <taxon>Rhodobacterales</taxon>
        <taxon>Paracoccaceae</taxon>
        <taxon>Agaricicola</taxon>
    </lineage>
</organism>
<name>A0A8J2VKZ1_9RHOB</name>